<dbReference type="InterPro" id="IPR017483">
    <property type="entry name" value="CHP03034"/>
</dbReference>
<evidence type="ECO:0000313" key="1">
    <source>
        <dbReference type="EMBL" id="RSE24094.1"/>
    </source>
</evidence>
<reference evidence="1 2" key="1">
    <citation type="submission" date="2018-10" db="EMBL/GenBank/DDBJ databases">
        <title>Transmission dynamics of multidrug resistant bacteria on intensive care unit surfaces.</title>
        <authorList>
            <person name="D'Souza A.W."/>
            <person name="Potter R.F."/>
            <person name="Wallace M."/>
            <person name="Shupe A."/>
            <person name="Patel S."/>
            <person name="Sun S."/>
            <person name="Gul D."/>
            <person name="Kwon J.H."/>
            <person name="Andleeb S."/>
            <person name="Burnham C.-A.D."/>
            <person name="Dantas G."/>
        </authorList>
    </citation>
    <scope>NUCLEOTIDE SEQUENCE [LARGE SCALE GENOMIC DNA]</scope>
    <source>
        <strain evidence="1 2">AS_373</strain>
    </source>
</reference>
<dbReference type="RefSeq" id="WP_125294213.1">
    <property type="nucleotide sequence ID" value="NZ_JAPTZM010000002.1"/>
</dbReference>
<accession>A0A427UUG2</accession>
<dbReference type="Proteomes" id="UP000275331">
    <property type="component" value="Unassembled WGS sequence"/>
</dbReference>
<protein>
    <submittedName>
        <fullName evidence="1">DUF3289 family protein</fullName>
    </submittedName>
</protein>
<name>A0A427UUG2_9ENTR</name>
<evidence type="ECO:0000313" key="2">
    <source>
        <dbReference type="Proteomes" id="UP000275331"/>
    </source>
</evidence>
<sequence>MNFDMALFMQLPCQIFQTNRPFNDKSADDMRCGDLNDDDFIRMGITDISGRVNPFKLIRYDLSNAYQSFDAGFNSQIPSGWSISKDECIEILFDEMKELSTLFAQDNNKYRIHELIEHFHYGDGAPWRSMQLDLAYKDIIEGIGTNDTLLKINESINDYFIYNKNIRFDIFTAKIVRDIIYNTWLPKFNRSEDRYNGLGISVHDVYAQEITLIRLQRYALSWEGLLHFRGQDHFGLDKTDVTNKIYKNFRFFRIWFFLQRHKDYAFKPFYTNFSAHVRIEGGI</sequence>
<comment type="caution">
    <text evidence="1">The sequence shown here is derived from an EMBL/GenBank/DDBJ whole genome shotgun (WGS) entry which is preliminary data.</text>
</comment>
<dbReference type="EMBL" id="RHXB01000011">
    <property type="protein sequence ID" value="RSE24094.1"/>
    <property type="molecule type" value="Genomic_DNA"/>
</dbReference>
<dbReference type="AlphaFoldDB" id="A0A427UUG2"/>
<dbReference type="OrthoDB" id="612868at2"/>
<dbReference type="Pfam" id="PF11692">
    <property type="entry name" value="DUF3289"/>
    <property type="match status" value="1"/>
</dbReference>
<gene>
    <name evidence="1" type="ORF">EGT71_15990</name>
</gene>
<organism evidence="1 2">
    <name type="scientific">Atlantibacter subterraneus</name>
    <dbReference type="NCBI Taxonomy" id="255519"/>
    <lineage>
        <taxon>Bacteria</taxon>
        <taxon>Pseudomonadati</taxon>
        <taxon>Pseudomonadota</taxon>
        <taxon>Gammaproteobacteria</taxon>
        <taxon>Enterobacterales</taxon>
        <taxon>Enterobacteriaceae</taxon>
        <taxon>Atlantibacter</taxon>
    </lineage>
</organism>
<dbReference type="NCBIfam" id="TIGR03034">
    <property type="entry name" value="YPO3983 family protein"/>
    <property type="match status" value="1"/>
</dbReference>
<proteinExistence type="predicted"/>